<dbReference type="InterPro" id="IPR001258">
    <property type="entry name" value="NHL_repeat"/>
</dbReference>
<dbReference type="Gene3D" id="2.130.10.10">
    <property type="entry name" value="YVTN repeat-like/Quinoprotein amine dehydrogenase"/>
    <property type="match status" value="1"/>
</dbReference>
<evidence type="ECO:0000256" key="3">
    <source>
        <dbReference type="SAM" id="SignalP"/>
    </source>
</evidence>
<dbReference type="GO" id="GO:0061630">
    <property type="term" value="F:ubiquitin protein ligase activity"/>
    <property type="evidence" value="ECO:0007669"/>
    <property type="project" value="TreeGrafter"/>
</dbReference>
<dbReference type="SUPFAM" id="SSF63829">
    <property type="entry name" value="Calcium-dependent phosphotriesterase"/>
    <property type="match status" value="1"/>
</dbReference>
<dbReference type="GO" id="GO:0043161">
    <property type="term" value="P:proteasome-mediated ubiquitin-dependent protein catabolic process"/>
    <property type="evidence" value="ECO:0007669"/>
    <property type="project" value="TreeGrafter"/>
</dbReference>
<evidence type="ECO:0000256" key="1">
    <source>
        <dbReference type="ARBA" id="ARBA00022737"/>
    </source>
</evidence>
<feature type="chain" id="PRO_5016803588" evidence="3">
    <location>
        <begin position="22"/>
        <end position="317"/>
    </location>
</feature>
<dbReference type="PANTHER" id="PTHR24104">
    <property type="entry name" value="E3 UBIQUITIN-PROTEIN LIGASE NHLRC1-RELATED"/>
    <property type="match status" value="1"/>
</dbReference>
<evidence type="ECO:0000256" key="2">
    <source>
        <dbReference type="PROSITE-ProRule" id="PRU00504"/>
    </source>
</evidence>
<dbReference type="PROSITE" id="PS51125">
    <property type="entry name" value="NHL"/>
    <property type="match status" value="1"/>
</dbReference>
<feature type="repeat" description="NHL" evidence="2">
    <location>
        <begin position="133"/>
        <end position="176"/>
    </location>
</feature>
<organism evidence="4 5">
    <name type="scientific">Candidatus Ozemobacter sibiricus</name>
    <dbReference type="NCBI Taxonomy" id="2268124"/>
    <lineage>
        <taxon>Bacteria</taxon>
        <taxon>Candidatus Ozemobacteria</taxon>
        <taxon>Candidatus Ozemobacterales</taxon>
        <taxon>Candidatus Ozemobacteraceae</taxon>
        <taxon>Candidatus Ozemobacter</taxon>
    </lineage>
</organism>
<name>A0A367ZU53_9BACT</name>
<dbReference type="EMBL" id="QOQW01000001">
    <property type="protein sequence ID" value="RCK81673.1"/>
    <property type="molecule type" value="Genomic_DNA"/>
</dbReference>
<reference evidence="4 5" key="1">
    <citation type="submission" date="2018-05" db="EMBL/GenBank/DDBJ databases">
        <title>A metagenomic window into the 2 km-deep terrestrial subsurface aquifer revealed taxonomically and functionally diverse microbial community comprising novel uncultured bacterial lineages.</title>
        <authorList>
            <person name="Kadnikov V.V."/>
            <person name="Mardanov A.V."/>
            <person name="Beletsky A.V."/>
            <person name="Banks D."/>
            <person name="Pimenov N.V."/>
            <person name="Frank Y.A."/>
            <person name="Karnachuk O.V."/>
            <person name="Ravin N.V."/>
        </authorList>
    </citation>
    <scope>NUCLEOTIDE SEQUENCE [LARGE SCALE GENOMIC DNA]</scope>
    <source>
        <strain evidence="4">BY5</strain>
    </source>
</reference>
<evidence type="ECO:0000313" key="4">
    <source>
        <dbReference type="EMBL" id="RCK81673.1"/>
    </source>
</evidence>
<gene>
    <name evidence="4" type="ORF">OZSIB_0807</name>
</gene>
<accession>A0A367ZU53</accession>
<dbReference type="GO" id="GO:0000209">
    <property type="term" value="P:protein polyubiquitination"/>
    <property type="evidence" value="ECO:0007669"/>
    <property type="project" value="TreeGrafter"/>
</dbReference>
<dbReference type="InterPro" id="IPR050952">
    <property type="entry name" value="TRIM-NHL_E3_ligases"/>
</dbReference>
<evidence type="ECO:0000313" key="5">
    <source>
        <dbReference type="Proteomes" id="UP000252355"/>
    </source>
</evidence>
<dbReference type="Proteomes" id="UP000252355">
    <property type="component" value="Unassembled WGS sequence"/>
</dbReference>
<feature type="signal peptide" evidence="3">
    <location>
        <begin position="1"/>
        <end position="21"/>
    </location>
</feature>
<proteinExistence type="predicted"/>
<keyword evidence="1" id="KW-0677">Repeat</keyword>
<dbReference type="InterPro" id="IPR015943">
    <property type="entry name" value="WD40/YVTN_repeat-like_dom_sf"/>
</dbReference>
<protein>
    <submittedName>
        <fullName evidence="4">Uncharacterized protein</fullName>
    </submittedName>
</protein>
<keyword evidence="3" id="KW-0732">Signal</keyword>
<dbReference type="PANTHER" id="PTHR24104:SF50">
    <property type="entry name" value="SMP-30_GLUCONOLACTONASE_LRE-LIKE REGION DOMAIN-CONTAINING PROTEIN"/>
    <property type="match status" value="1"/>
</dbReference>
<sequence>MSRSLFGACVFLFCAAPALWAAVALPYGDEPGKVAFFNANNHPEAEEPVPLGPLSFRVARGECWVADSVAGRLYRLDDQGKLLKTLPVPKEGETILIEDIALIKGANGQIEGIWVLEGGAQHVIRLSPEGEVVKTFGGRGDQPGQFIQMHRLEVGPDGRLFIADKGRQKILIFAADGTFEREVPWQWSGLCLDAAGNLCRLWFDEAKKTTSLVIETPDGKPVKTVRLALGDHSDPELWCMNERGEACLTYVPATGFAGVFKFAVCGPDGQTVQVVDLKPPLAMNRFLDRGEGTFFLGVADYRAAPAGEFRIEPWTPH</sequence>
<dbReference type="AlphaFoldDB" id="A0A367ZU53"/>
<comment type="caution">
    <text evidence="4">The sequence shown here is derived from an EMBL/GenBank/DDBJ whole genome shotgun (WGS) entry which is preliminary data.</text>
</comment>